<gene>
    <name evidence="2" type="ORF">ENK44_15490</name>
</gene>
<dbReference type="InterPro" id="IPR013783">
    <property type="entry name" value="Ig-like_fold"/>
</dbReference>
<name>A0A7V4UFG8_CALAY</name>
<dbReference type="GO" id="GO:0008168">
    <property type="term" value="F:methyltransferase activity"/>
    <property type="evidence" value="ECO:0007669"/>
    <property type="project" value="UniProtKB-KW"/>
</dbReference>
<dbReference type="Proteomes" id="UP000885779">
    <property type="component" value="Unassembled WGS sequence"/>
</dbReference>
<dbReference type="AlphaFoldDB" id="A0A7V4UFG8"/>
<organism evidence="2">
    <name type="scientific">Caldithrix abyssi</name>
    <dbReference type="NCBI Taxonomy" id="187145"/>
    <lineage>
        <taxon>Bacteria</taxon>
        <taxon>Pseudomonadati</taxon>
        <taxon>Calditrichota</taxon>
        <taxon>Calditrichia</taxon>
        <taxon>Calditrichales</taxon>
        <taxon>Calditrichaceae</taxon>
        <taxon>Caldithrix</taxon>
    </lineage>
</organism>
<feature type="region of interest" description="Disordered" evidence="1">
    <location>
        <begin position="140"/>
        <end position="163"/>
    </location>
</feature>
<dbReference type="GO" id="GO:0032259">
    <property type="term" value="P:methylation"/>
    <property type="evidence" value="ECO:0007669"/>
    <property type="project" value="UniProtKB-KW"/>
</dbReference>
<feature type="compositionally biased region" description="Gly residues" evidence="1">
    <location>
        <begin position="497"/>
        <end position="508"/>
    </location>
</feature>
<keyword evidence="2" id="KW-0489">Methyltransferase</keyword>
<dbReference type="EMBL" id="DRQG01000144">
    <property type="protein sequence ID" value="HGY57112.1"/>
    <property type="molecule type" value="Genomic_DNA"/>
</dbReference>
<sequence length="1176" mass="130757">MSKHRMSKYFGIPLIGTIVLIWAALLLAQTNGHVPSHDRGDPNLRRKSNLDGNNLRTTVFNFGFSGRTSAVPDEIPYEWPKNTDREYVALAAIWMGGEVTDETGETIPIVDFPNYRQDPSGGSWNLEPVPGFLNPEGKNIAKSDEPESWPGAAQGGWRDKKDDPVDPGWIGSWNGFFGKNVFNADQEMFYRCSDDLYDRFNYIPDTTDPTRGGMGLLMDVRAMAWSQVLINDAVFFIHDIKNDGTKRIPKTTFLIWLADIVGGDAPDDMPFVDLQTSIAFLTDADRIGTEPFGNDPVGVASIKFLETPGNQVDGIDNDGDADLFEHAGLINAIHGDPDVRIPHFTAEDFEPRQILPGDKIVLIDSLTYERRIVEYPAEGGVFKTLGWTVTLPPGGTILTEDTVANLRDDDLDGLIDERLTLHLERFDEITGTVKPVRYINYLSFEIGDTVKRGFIVAGKDSAMSYATVAPMIDEARDDHFDNDGDWSAVQDDYGLDGVEGTGDPGEGDGVATSGAGTDFPGELNIDKTDVSEGDMIGITSALQDPAFNINFNTVSDRFIWRFFMTPGKFYIPRKVGEFDTYVSSGYFPLEAGQRQRMAISVAMAGGGLTLQDDLNSAIQKQKYAQQAFESDYDFAKAPIRPTVRAVPGDGKVTLYWDDKAEQSEDRFIKRIGGDYKDFEGYRIYRATDAAFLDAKVITNAQGVPELLRPIAQFDLIDGKKGLHPVDINGVKFDLGKDTGLKHTYVDSPVVNGQRYFYAVTAYDFGYEAGNIAPSETLPKIDVDPEGNVKTGSNVVVVRPRAPVAGYIPAQVASFEHISGSTTSDISFEIVDPRAIRDGHEYEITFEDTLIIGTIKNELLTKNFTVRDVTIDSVKLEKSTLFGEDDEVPLIDGFRLHFRNEERVKIDKEKSGWSDPNIYEFQFSPVQFLTVQGEQRPADYLVTFGEVGVGHSVDTTISFLPLPGKDVNFTVYNIAENKDVKFAMAEIDGNDGKFSIDPNDANKTDTIYLLEEDEEGKLVYTWQITMNLIPNDGRNPDAGDTMTVYLKKPFLSKDVFRFTMKQPTESKSLAAKELDNIRVVPNPYIAAEVWEPRNPYNSGRGPRELHFINLPRVCTIRIFNVNGVLVDKIEHNSSLDNGTEIWDMLSRENLSISYGVYLYHIKAPGIGEKTGTFAIIK</sequence>
<evidence type="ECO:0000256" key="1">
    <source>
        <dbReference type="SAM" id="MobiDB-lite"/>
    </source>
</evidence>
<reference evidence="2" key="1">
    <citation type="journal article" date="2020" name="mSystems">
        <title>Genome- and Community-Level Interaction Insights into Carbon Utilization and Element Cycling Functions of Hydrothermarchaeota in Hydrothermal Sediment.</title>
        <authorList>
            <person name="Zhou Z."/>
            <person name="Liu Y."/>
            <person name="Xu W."/>
            <person name="Pan J."/>
            <person name="Luo Z.H."/>
            <person name="Li M."/>
        </authorList>
    </citation>
    <scope>NUCLEOTIDE SEQUENCE [LARGE SCALE GENOMIC DNA]</scope>
    <source>
        <strain evidence="2">HyVt-577</strain>
    </source>
</reference>
<comment type="caution">
    <text evidence="2">The sequence shown here is derived from an EMBL/GenBank/DDBJ whole genome shotgun (WGS) entry which is preliminary data.</text>
</comment>
<accession>A0A7V4UFG8</accession>
<keyword evidence="2" id="KW-0808">Transferase</keyword>
<evidence type="ECO:0000313" key="2">
    <source>
        <dbReference type="EMBL" id="HGY57112.1"/>
    </source>
</evidence>
<dbReference type="Gene3D" id="2.60.40.10">
    <property type="entry name" value="Immunoglobulins"/>
    <property type="match status" value="1"/>
</dbReference>
<protein>
    <submittedName>
        <fullName evidence="2">Class I SAM-dependent methyltransferase</fullName>
    </submittedName>
</protein>
<proteinExistence type="predicted"/>
<feature type="region of interest" description="Disordered" evidence="1">
    <location>
        <begin position="497"/>
        <end position="522"/>
    </location>
</feature>
<dbReference type="CDD" id="cd02440">
    <property type="entry name" value="AdoMet_MTases"/>
    <property type="match status" value="1"/>
</dbReference>